<protein>
    <submittedName>
        <fullName evidence="1">Uncharacterized protein</fullName>
    </submittedName>
</protein>
<comment type="caution">
    <text evidence="1">The sequence shown here is derived from an EMBL/GenBank/DDBJ whole genome shotgun (WGS) entry which is preliminary data.</text>
</comment>
<dbReference type="GO" id="GO:0008080">
    <property type="term" value="F:N-acetyltransferase activity"/>
    <property type="evidence" value="ECO:0007669"/>
    <property type="project" value="TreeGrafter"/>
</dbReference>
<evidence type="ECO:0000313" key="1">
    <source>
        <dbReference type="EMBL" id="KAG5916473.1"/>
    </source>
</evidence>
<dbReference type="PANTHER" id="PTHR28037:SF1">
    <property type="entry name" value="ALCOHOL O-ACETYLTRANSFERASE 1-RELATED"/>
    <property type="match status" value="1"/>
</dbReference>
<evidence type="ECO:0000313" key="2">
    <source>
        <dbReference type="Proteomes" id="UP000811619"/>
    </source>
</evidence>
<organism evidence="1 2">
    <name type="scientific">Claviceps africana</name>
    <dbReference type="NCBI Taxonomy" id="83212"/>
    <lineage>
        <taxon>Eukaryota</taxon>
        <taxon>Fungi</taxon>
        <taxon>Dikarya</taxon>
        <taxon>Ascomycota</taxon>
        <taxon>Pezizomycotina</taxon>
        <taxon>Sordariomycetes</taxon>
        <taxon>Hypocreomycetidae</taxon>
        <taxon>Hypocreales</taxon>
        <taxon>Clavicipitaceae</taxon>
        <taxon>Claviceps</taxon>
    </lineage>
</organism>
<dbReference type="Proteomes" id="UP000811619">
    <property type="component" value="Unassembled WGS sequence"/>
</dbReference>
<dbReference type="OrthoDB" id="2150604at2759"/>
<keyword evidence="2" id="KW-1185">Reference proteome</keyword>
<proteinExistence type="predicted"/>
<feature type="non-terminal residue" evidence="1">
    <location>
        <position position="1"/>
    </location>
</feature>
<reference evidence="1" key="1">
    <citation type="journal article" date="2020" name="bioRxiv">
        <title>Whole genome comparisons of ergot fungi reveals the divergence and evolution of species within the genus Claviceps are the result of varying mechanisms driving genome evolution and host range expansion.</title>
        <authorList>
            <person name="Wyka S.A."/>
            <person name="Mondo S.J."/>
            <person name="Liu M."/>
            <person name="Dettman J."/>
            <person name="Nalam V."/>
            <person name="Broders K.D."/>
        </authorList>
    </citation>
    <scope>NUCLEOTIDE SEQUENCE</scope>
    <source>
        <strain evidence="1">CCC 489</strain>
    </source>
</reference>
<name>A0A8K0J2Q7_9HYPO</name>
<dbReference type="EMBL" id="SRPY01000890">
    <property type="protein sequence ID" value="KAG5916473.1"/>
    <property type="molecule type" value="Genomic_DNA"/>
</dbReference>
<sequence>LTAAVWSIARDLKTHLAARTRTLPRDDPCALLKYVPDWFDYFRAKDGQPRPESWELSNIGVFHPPHLPPASPAPAFSFSSAYFTNGAMPVGPVLGVGMASVAGGGLTVGLSWHGGAVSEALMAGLVEDLERQPMNQDYPVLYKRPTPNATGLEGPFPYTTHSSSRVLYTDILCYYNCTI</sequence>
<gene>
    <name evidence="1" type="ORF">E4U42_007652</name>
</gene>
<accession>A0A8K0J2Q7</accession>
<dbReference type="PANTHER" id="PTHR28037">
    <property type="entry name" value="ALCOHOL O-ACETYLTRANSFERASE 1-RELATED"/>
    <property type="match status" value="1"/>
</dbReference>
<dbReference type="AlphaFoldDB" id="A0A8K0J2Q7"/>
<dbReference type="InterPro" id="IPR052058">
    <property type="entry name" value="Alcohol_O-acetyltransferase"/>
</dbReference>